<sequence length="321" mass="35245">MTDQPHDIAETARHWIVRMASGAMTAEELSAFRRWRAASPDNNAVFERERALWRALHLTPEQDRTTRGTWQRLGQRHRVRRSIRRSLFLGSAAMVASVLVLYAPVASTWLRADQWSGTTVQTLTLADGSRAILDADTAIATRYTATERTITLLKGNALFEVKHDPHRPFRVVARNGTTEDVGTAFEIRREEASVRVTVARGIVDVHAPHHAPAPVRLKAGDRTSYTDGTIASVEHGIAPEEIAAWAHGDLILDNAPIHEAVAAVARYRRGRVYVLADDTATPPISGAFRTDQADAAITAIAATAGMTVTHLPAGILLLRRQ</sequence>
<dbReference type="InterPro" id="IPR032623">
    <property type="entry name" value="FecR_N"/>
</dbReference>
<organism evidence="4 7">
    <name type="scientific">Gluconacetobacter dulcium</name>
    <dbReference type="NCBI Taxonomy" id="2729096"/>
    <lineage>
        <taxon>Bacteria</taxon>
        <taxon>Pseudomonadati</taxon>
        <taxon>Pseudomonadota</taxon>
        <taxon>Alphaproteobacteria</taxon>
        <taxon>Acetobacterales</taxon>
        <taxon>Acetobacteraceae</taxon>
        <taxon>Gluconacetobacter</taxon>
    </lineage>
</organism>
<proteinExistence type="predicted"/>
<dbReference type="EMBL" id="JABEQN010000029">
    <property type="protein sequence ID" value="MBB2195429.1"/>
    <property type="molecule type" value="Genomic_DNA"/>
</dbReference>
<reference evidence="6 7" key="1">
    <citation type="submission" date="2020-04" db="EMBL/GenBank/DDBJ databases">
        <title>Description of novel Gluconacetobacter.</title>
        <authorList>
            <person name="Sombolestani A."/>
        </authorList>
    </citation>
    <scope>NUCLEOTIDE SEQUENCE [LARGE SCALE GENOMIC DNA]</scope>
    <source>
        <strain evidence="5 6">LMG 1728</strain>
        <strain evidence="4 7">LMG 1731</strain>
    </source>
</reference>
<dbReference type="InterPro" id="IPR006860">
    <property type="entry name" value="FecR"/>
</dbReference>
<dbReference type="GO" id="GO:0016989">
    <property type="term" value="F:sigma factor antagonist activity"/>
    <property type="evidence" value="ECO:0007669"/>
    <property type="project" value="TreeGrafter"/>
</dbReference>
<dbReference type="EMBL" id="JABEQO010000029">
    <property type="protein sequence ID" value="MBB2166311.1"/>
    <property type="molecule type" value="Genomic_DNA"/>
</dbReference>
<dbReference type="PANTHER" id="PTHR30273:SF2">
    <property type="entry name" value="PROTEIN FECR"/>
    <property type="match status" value="1"/>
</dbReference>
<gene>
    <name evidence="5" type="ORF">HLH25_17710</name>
    <name evidence="4" type="ORF">HLH26_17620</name>
</gene>
<feature type="transmembrane region" description="Helical" evidence="1">
    <location>
        <begin position="86"/>
        <end position="105"/>
    </location>
</feature>
<dbReference type="PIRSF" id="PIRSF018266">
    <property type="entry name" value="FecR"/>
    <property type="match status" value="1"/>
</dbReference>
<dbReference type="AlphaFoldDB" id="A0A7W4INT1"/>
<keyword evidence="6" id="KW-1185">Reference proteome</keyword>
<name>A0A7W4INT1_9PROT</name>
<evidence type="ECO:0000313" key="6">
    <source>
        <dbReference type="Proteomes" id="UP000540490"/>
    </source>
</evidence>
<evidence type="ECO:0000313" key="4">
    <source>
        <dbReference type="EMBL" id="MBB2166311.1"/>
    </source>
</evidence>
<evidence type="ECO:0000313" key="5">
    <source>
        <dbReference type="EMBL" id="MBB2195429.1"/>
    </source>
</evidence>
<feature type="domain" description="FecR N-terminal" evidence="3">
    <location>
        <begin position="11"/>
        <end position="48"/>
    </location>
</feature>
<dbReference type="Pfam" id="PF16220">
    <property type="entry name" value="DUF4880"/>
    <property type="match status" value="1"/>
</dbReference>
<comment type="caution">
    <text evidence="4">The sequence shown here is derived from an EMBL/GenBank/DDBJ whole genome shotgun (WGS) entry which is preliminary data.</text>
</comment>
<accession>A0A7W4INT1</accession>
<feature type="domain" description="FecR protein" evidence="2">
    <location>
        <begin position="121"/>
        <end position="203"/>
    </location>
</feature>
<dbReference type="RefSeq" id="WP_182975324.1">
    <property type="nucleotide sequence ID" value="NZ_JABEQN010000029.1"/>
</dbReference>
<evidence type="ECO:0000259" key="2">
    <source>
        <dbReference type="Pfam" id="PF04773"/>
    </source>
</evidence>
<evidence type="ECO:0000259" key="3">
    <source>
        <dbReference type="Pfam" id="PF16220"/>
    </source>
</evidence>
<keyword evidence="1" id="KW-0472">Membrane</keyword>
<evidence type="ECO:0000256" key="1">
    <source>
        <dbReference type="SAM" id="Phobius"/>
    </source>
</evidence>
<evidence type="ECO:0000313" key="7">
    <source>
        <dbReference type="Proteomes" id="UP000561077"/>
    </source>
</evidence>
<dbReference type="InterPro" id="IPR012373">
    <property type="entry name" value="Ferrdict_sens_TM"/>
</dbReference>
<protein>
    <submittedName>
        <fullName evidence="4">DUF4880 domain-containing protein</fullName>
    </submittedName>
</protein>
<dbReference type="Proteomes" id="UP000540490">
    <property type="component" value="Unassembled WGS sequence"/>
</dbReference>
<dbReference type="PANTHER" id="PTHR30273">
    <property type="entry name" value="PERIPLASMIC SIGNAL SENSOR AND SIGMA FACTOR ACTIVATOR FECR-RELATED"/>
    <property type="match status" value="1"/>
</dbReference>
<dbReference type="Proteomes" id="UP000561077">
    <property type="component" value="Unassembled WGS sequence"/>
</dbReference>
<dbReference type="Pfam" id="PF04773">
    <property type="entry name" value="FecR"/>
    <property type="match status" value="1"/>
</dbReference>
<feature type="transmembrane region" description="Helical" evidence="1">
    <location>
        <begin position="295"/>
        <end position="318"/>
    </location>
</feature>
<keyword evidence="1" id="KW-0812">Transmembrane</keyword>
<keyword evidence="1" id="KW-1133">Transmembrane helix</keyword>
<dbReference type="Gene3D" id="2.60.120.1440">
    <property type="match status" value="1"/>
</dbReference>